<keyword evidence="4 5" id="KW-0472">Membrane</keyword>
<evidence type="ECO:0000256" key="2">
    <source>
        <dbReference type="ARBA" id="ARBA00022692"/>
    </source>
</evidence>
<evidence type="ECO:0000256" key="4">
    <source>
        <dbReference type="ARBA" id="ARBA00023136"/>
    </source>
</evidence>
<sequence>MSRYKPTLKTYQRPMAGWWTKNPFYVLYMIREGSAVLLAAYALVLLVGLARLAQGEAEYEAWRAALASPLAIGFHLVAAALVTYHSITWFGVMPKTAPKLPFPGRLVTIGGWITALVVSIGLVAVVAGVTR</sequence>
<dbReference type="InterPro" id="IPR034804">
    <property type="entry name" value="SQR/QFR_C/D"/>
</dbReference>
<dbReference type="GO" id="GO:0016020">
    <property type="term" value="C:membrane"/>
    <property type="evidence" value="ECO:0007669"/>
    <property type="project" value="InterPro"/>
</dbReference>
<protein>
    <submittedName>
        <fullName evidence="6">Fumarate reductase subunit C</fullName>
    </submittedName>
</protein>
<dbReference type="SUPFAM" id="SSF81343">
    <property type="entry name" value="Fumarate reductase respiratory complex transmembrane subunits"/>
    <property type="match status" value="1"/>
</dbReference>
<evidence type="ECO:0000313" key="7">
    <source>
        <dbReference type="Proteomes" id="UP000295106"/>
    </source>
</evidence>
<comment type="caution">
    <text evidence="6">The sequence shown here is derived from an EMBL/GenBank/DDBJ whole genome shotgun (WGS) entry which is preliminary data.</text>
</comment>
<reference evidence="6 7" key="1">
    <citation type="submission" date="2019-03" db="EMBL/GenBank/DDBJ databases">
        <title>Genomic Encyclopedia of Type Strains, Phase IV (KMG-IV): sequencing the most valuable type-strain genomes for metagenomic binning, comparative biology and taxonomic classification.</title>
        <authorList>
            <person name="Goeker M."/>
        </authorList>
    </citation>
    <scope>NUCLEOTIDE SEQUENCE [LARGE SCALE GENOMIC DNA]</scope>
    <source>
        <strain evidence="6 7">DSM 1709</strain>
    </source>
</reference>
<accession>A0A4R2LYP0</accession>
<keyword evidence="3 5" id="KW-1133">Transmembrane helix</keyword>
<dbReference type="InterPro" id="IPR003510">
    <property type="entry name" value="Fumarate_red_C"/>
</dbReference>
<feature type="transmembrane region" description="Helical" evidence="5">
    <location>
        <begin position="33"/>
        <end position="53"/>
    </location>
</feature>
<feature type="transmembrane region" description="Helical" evidence="5">
    <location>
        <begin position="65"/>
        <end position="87"/>
    </location>
</feature>
<dbReference type="EMBL" id="SLXD01000014">
    <property type="protein sequence ID" value="TCO99798.1"/>
    <property type="molecule type" value="Genomic_DNA"/>
</dbReference>
<keyword evidence="2 5" id="KW-0812">Transmembrane</keyword>
<keyword evidence="1" id="KW-1003">Cell membrane</keyword>
<dbReference type="AlphaFoldDB" id="A0A4R2LYP0"/>
<name>A0A4R2LYP0_RUBGE</name>
<evidence type="ECO:0000256" key="1">
    <source>
        <dbReference type="ARBA" id="ARBA00022475"/>
    </source>
</evidence>
<dbReference type="RefSeq" id="WP_132649106.1">
    <property type="nucleotide sequence ID" value="NZ_CP181386.1"/>
</dbReference>
<evidence type="ECO:0000256" key="5">
    <source>
        <dbReference type="SAM" id="Phobius"/>
    </source>
</evidence>
<dbReference type="Pfam" id="PF02300">
    <property type="entry name" value="Fumarate_red_C"/>
    <property type="match status" value="1"/>
</dbReference>
<dbReference type="OrthoDB" id="8909678at2"/>
<evidence type="ECO:0000313" key="6">
    <source>
        <dbReference type="EMBL" id="TCO99798.1"/>
    </source>
</evidence>
<evidence type="ECO:0000256" key="3">
    <source>
        <dbReference type="ARBA" id="ARBA00022989"/>
    </source>
</evidence>
<organism evidence="6 7">
    <name type="scientific">Rubrivivax gelatinosus</name>
    <name type="common">Rhodocyclus gelatinosus</name>
    <name type="synonym">Rhodopseudomonas gelatinosa</name>
    <dbReference type="NCBI Taxonomy" id="28068"/>
    <lineage>
        <taxon>Bacteria</taxon>
        <taxon>Pseudomonadati</taxon>
        <taxon>Pseudomonadota</taxon>
        <taxon>Betaproteobacteria</taxon>
        <taxon>Burkholderiales</taxon>
        <taxon>Sphaerotilaceae</taxon>
        <taxon>Rubrivivax</taxon>
    </lineage>
</organism>
<gene>
    <name evidence="6" type="ORF">EV684_11495</name>
</gene>
<proteinExistence type="predicted"/>
<dbReference type="GeneID" id="99685442"/>
<dbReference type="Proteomes" id="UP000295106">
    <property type="component" value="Unassembled WGS sequence"/>
</dbReference>
<feature type="transmembrane region" description="Helical" evidence="5">
    <location>
        <begin position="107"/>
        <end position="129"/>
    </location>
</feature>
<dbReference type="Gene3D" id="1.20.1300.10">
    <property type="entry name" value="Fumarate reductase/succinate dehydrogenase, transmembrane subunit"/>
    <property type="match status" value="1"/>
</dbReference>